<keyword evidence="5" id="KW-0804">Transcription</keyword>
<dbReference type="GO" id="GO:0003700">
    <property type="term" value="F:DNA-binding transcription factor activity"/>
    <property type="evidence" value="ECO:0007669"/>
    <property type="project" value="InterPro"/>
</dbReference>
<comment type="similarity">
    <text evidence="1">In the C-terminal section; belongs to the class-I pyridoxal-phosphate-dependent aminotransferase family.</text>
</comment>
<organism evidence="6 7">
    <name type="scientific">Pseudomonas fluorescens</name>
    <dbReference type="NCBI Taxonomy" id="294"/>
    <lineage>
        <taxon>Bacteria</taxon>
        <taxon>Pseudomonadati</taxon>
        <taxon>Pseudomonadota</taxon>
        <taxon>Gammaproteobacteria</taxon>
        <taxon>Pseudomonadales</taxon>
        <taxon>Pseudomonadaceae</taxon>
        <taxon>Pseudomonas</taxon>
    </lineage>
</organism>
<dbReference type="InterPro" id="IPR004839">
    <property type="entry name" value="Aminotransferase_I/II_large"/>
</dbReference>
<dbReference type="Gene3D" id="3.40.640.10">
    <property type="entry name" value="Type I PLP-dependent aspartate aminotransferase-like (Major domain)"/>
    <property type="match status" value="1"/>
</dbReference>
<evidence type="ECO:0000256" key="2">
    <source>
        <dbReference type="ARBA" id="ARBA00022898"/>
    </source>
</evidence>
<dbReference type="InterPro" id="IPR036388">
    <property type="entry name" value="WH-like_DNA-bd_sf"/>
</dbReference>
<dbReference type="GO" id="GO:0003677">
    <property type="term" value="F:DNA binding"/>
    <property type="evidence" value="ECO:0007669"/>
    <property type="project" value="UniProtKB-KW"/>
</dbReference>
<dbReference type="InterPro" id="IPR036390">
    <property type="entry name" value="WH_DNA-bd_sf"/>
</dbReference>
<evidence type="ECO:0000256" key="5">
    <source>
        <dbReference type="ARBA" id="ARBA00023163"/>
    </source>
</evidence>
<evidence type="ECO:0000313" key="7">
    <source>
        <dbReference type="Proteomes" id="UP000326557"/>
    </source>
</evidence>
<reference evidence="6 7" key="1">
    <citation type="submission" date="2019-09" db="EMBL/GenBank/DDBJ databases">
        <authorList>
            <person name="Chandra G."/>
            <person name="Truman W A."/>
        </authorList>
    </citation>
    <scope>NUCLEOTIDE SEQUENCE [LARGE SCALE GENOMIC DNA]</scope>
    <source>
        <strain evidence="6">PS704</strain>
    </source>
</reference>
<dbReference type="InterPro" id="IPR015424">
    <property type="entry name" value="PyrdxlP-dep_Trfase"/>
</dbReference>
<dbReference type="InterPro" id="IPR051446">
    <property type="entry name" value="HTH_trans_reg/aminotransferase"/>
</dbReference>
<evidence type="ECO:0000256" key="4">
    <source>
        <dbReference type="ARBA" id="ARBA00023125"/>
    </source>
</evidence>
<dbReference type="PANTHER" id="PTHR46577">
    <property type="entry name" value="HTH-TYPE TRANSCRIPTIONAL REGULATORY PROTEIN GABR"/>
    <property type="match status" value="1"/>
</dbReference>
<keyword evidence="4" id="KW-0238">DNA-binding</keyword>
<dbReference type="RefSeq" id="WP_150629611.1">
    <property type="nucleotide sequence ID" value="NZ_CABVHI010000001.1"/>
</dbReference>
<dbReference type="Gene3D" id="1.10.10.10">
    <property type="entry name" value="Winged helix-like DNA-binding domain superfamily/Winged helix DNA-binding domain"/>
    <property type="match status" value="1"/>
</dbReference>
<dbReference type="SUPFAM" id="SSF46785">
    <property type="entry name" value="Winged helix' DNA-binding domain"/>
    <property type="match status" value="1"/>
</dbReference>
<dbReference type="Pfam" id="PF00155">
    <property type="entry name" value="Aminotran_1_2"/>
    <property type="match status" value="1"/>
</dbReference>
<dbReference type="InterPro" id="IPR015422">
    <property type="entry name" value="PyrdxlP-dep_Trfase_small"/>
</dbReference>
<dbReference type="GO" id="GO:0030170">
    <property type="term" value="F:pyridoxal phosphate binding"/>
    <property type="evidence" value="ECO:0007669"/>
    <property type="project" value="InterPro"/>
</dbReference>
<dbReference type="PANTHER" id="PTHR46577:SF1">
    <property type="entry name" value="HTH-TYPE TRANSCRIPTIONAL REGULATORY PROTEIN GABR"/>
    <property type="match status" value="1"/>
</dbReference>
<dbReference type="InterPro" id="IPR000524">
    <property type="entry name" value="Tscrpt_reg_HTH_GntR"/>
</dbReference>
<accession>A0A5E7ACK3</accession>
<dbReference type="OrthoDB" id="7016788at2"/>
<dbReference type="Proteomes" id="UP000326557">
    <property type="component" value="Unassembled WGS sequence"/>
</dbReference>
<protein>
    <submittedName>
        <fullName evidence="6">HTH-type transcriptional regulator NorG</fullName>
    </submittedName>
</protein>
<name>A0A5E7ACK3_PSEFL</name>
<dbReference type="EMBL" id="CABVHP010000002">
    <property type="protein sequence ID" value="VVN76209.1"/>
    <property type="molecule type" value="Genomic_DNA"/>
</dbReference>
<evidence type="ECO:0000256" key="3">
    <source>
        <dbReference type="ARBA" id="ARBA00023015"/>
    </source>
</evidence>
<dbReference type="AlphaFoldDB" id="A0A5E7ACK3"/>
<gene>
    <name evidence="6" type="primary">norG_2</name>
    <name evidence="6" type="ORF">PS704_00743</name>
</gene>
<keyword evidence="3" id="KW-0805">Transcription regulation</keyword>
<dbReference type="SUPFAM" id="SSF53383">
    <property type="entry name" value="PLP-dependent transferases"/>
    <property type="match status" value="1"/>
</dbReference>
<dbReference type="CDD" id="cd00609">
    <property type="entry name" value="AAT_like"/>
    <property type="match status" value="1"/>
</dbReference>
<dbReference type="PROSITE" id="PS50949">
    <property type="entry name" value="HTH_GNTR"/>
    <property type="match status" value="1"/>
</dbReference>
<keyword evidence="2" id="KW-0663">Pyridoxal phosphate</keyword>
<evidence type="ECO:0000313" key="6">
    <source>
        <dbReference type="EMBL" id="VVN76209.1"/>
    </source>
</evidence>
<sequence length="466" mass="52656">MKGPRETDFAYQAVYRYLTHLINEPVNDTRVRLPSLRQLADRLSVSISTIQYAYSLLEKEGRVYSVAKSGYYALPVSAINTLGHGNDLLETVYFSARCPGMLVLSADEPALLQPLDSPLLLLERELLRQYPRQPQPPSQPCGELELRTAVAARYTKTPVRCWHADDVYIGADLRGVLEILIAVLCLKNAAVVLESPCDWAILRLLQAADVQVIELQLQNDGGLDVEQLKELLETRAVRLVMLSSALNMPRGSLAADDNRRAIAQLLERHGSWVLENDCYGELEFEPGGLRFRDLLDPDRLIVFSTFEKIIGPEAPYGYLLSRHFSAELQRHFLLRSFRLSPIRQKAIARLYGNGRIDQHLQVLRRLLKDRKVQMMQLLQERLGDALHFVEPQGGATIWARSLRQVDVRRVFQRLLKHQVVIAPGELFSLQGLHSQHLRLSHTFGGDHDLAAALSLLGDALRLESVD</sequence>
<dbReference type="Gene3D" id="3.90.1150.10">
    <property type="entry name" value="Aspartate Aminotransferase, domain 1"/>
    <property type="match status" value="1"/>
</dbReference>
<dbReference type="SMART" id="SM00345">
    <property type="entry name" value="HTH_GNTR"/>
    <property type="match status" value="1"/>
</dbReference>
<evidence type="ECO:0000256" key="1">
    <source>
        <dbReference type="ARBA" id="ARBA00005384"/>
    </source>
</evidence>
<proteinExistence type="inferred from homology"/>
<dbReference type="InterPro" id="IPR015421">
    <property type="entry name" value="PyrdxlP-dep_Trfase_major"/>
</dbReference>
<dbReference type="Pfam" id="PF00392">
    <property type="entry name" value="GntR"/>
    <property type="match status" value="1"/>
</dbReference>